<evidence type="ECO:0000313" key="2">
    <source>
        <dbReference type="EMBL" id="KAK6950055.1"/>
    </source>
</evidence>
<accession>A0AAX6MBM6</accession>
<dbReference type="EMBL" id="JBANMG010000008">
    <property type="protein sequence ID" value="KAK6950055.1"/>
    <property type="molecule type" value="Genomic_DNA"/>
</dbReference>
<evidence type="ECO:0000313" key="3">
    <source>
        <dbReference type="Proteomes" id="UP001369815"/>
    </source>
</evidence>
<evidence type="ECO:0000256" key="1">
    <source>
        <dbReference type="SAM" id="Coils"/>
    </source>
</evidence>
<reference evidence="2 3" key="1">
    <citation type="journal article" date="2024" name="Front Chem Biol">
        <title>Unveiling the potential of Daldinia eschscholtzii MFLUCC 19-0629 through bioactivity and bioinformatics studies for enhanced sustainable agriculture production.</title>
        <authorList>
            <person name="Brooks S."/>
            <person name="Weaver J.A."/>
            <person name="Klomchit A."/>
            <person name="Alharthi S.A."/>
            <person name="Onlamun T."/>
            <person name="Nurani R."/>
            <person name="Vong T.K."/>
            <person name="Alberti F."/>
            <person name="Greco C."/>
        </authorList>
    </citation>
    <scope>NUCLEOTIDE SEQUENCE [LARGE SCALE GENOMIC DNA]</scope>
    <source>
        <strain evidence="2">MFLUCC 19-0629</strain>
    </source>
</reference>
<protein>
    <submittedName>
        <fullName evidence="2">Uncharacterized protein</fullName>
    </submittedName>
</protein>
<dbReference type="AlphaFoldDB" id="A0AAX6MBM6"/>
<dbReference type="Proteomes" id="UP001369815">
    <property type="component" value="Unassembled WGS sequence"/>
</dbReference>
<organism evidence="2 3">
    <name type="scientific">Daldinia eschscholtzii</name>
    <dbReference type="NCBI Taxonomy" id="292717"/>
    <lineage>
        <taxon>Eukaryota</taxon>
        <taxon>Fungi</taxon>
        <taxon>Dikarya</taxon>
        <taxon>Ascomycota</taxon>
        <taxon>Pezizomycotina</taxon>
        <taxon>Sordariomycetes</taxon>
        <taxon>Xylariomycetidae</taxon>
        <taxon>Xylariales</taxon>
        <taxon>Hypoxylaceae</taxon>
        <taxon>Daldinia</taxon>
    </lineage>
</organism>
<name>A0AAX6MBM6_9PEZI</name>
<feature type="coiled-coil region" evidence="1">
    <location>
        <begin position="159"/>
        <end position="367"/>
    </location>
</feature>
<proteinExistence type="predicted"/>
<comment type="caution">
    <text evidence="2">The sequence shown here is derived from an EMBL/GenBank/DDBJ whole genome shotgun (WGS) entry which is preliminary data.</text>
</comment>
<sequence length="473" mass="57043">MYFQRGSLVNGPYPPASSTPQTWDPVAVLELYNPEKPGITCPGIAKRSGKRCLKSPARHKVDHALGILRGLANNITTTKAAESPELGKAANILLCHCHIGDLEAILCQWRCSLHTWDTKNDKSTCSATNAEGHNDIPPWGNYAQKETFTLINQICSENNQRQKEMIDLLSTERLRMEEERKRTEERIRMDEQRRREELLRIEEERKNFAEWLRMEDERRRKEEEELRRREEENRRFAEWLRMEDQRIRYAEFERAEQERRWKEEQRREEEELMRKKEEQRRKEEEERRRKEEEDRKRREDEERIQKEKEEARRKEDEERRREEERKQKEENEARERAFRERVRLAREKAEREAKEKAEREAREWRSSWNRYARAWNSGFGMDPEGIAWPVKSGRRSDVNEANVKLFFAKAPPDKLVNTGENRFQFINTQNKRWHTDKVMQRFGSEVIHGPGRDALNTVAMVMIELRQEAQRNR</sequence>
<keyword evidence="3" id="KW-1185">Reference proteome</keyword>
<gene>
    <name evidence="2" type="ORF">Daesc_008378</name>
</gene>
<keyword evidence="1" id="KW-0175">Coiled coil</keyword>